<feature type="compositionally biased region" description="Acidic residues" evidence="6">
    <location>
        <begin position="182"/>
        <end position="197"/>
    </location>
</feature>
<dbReference type="PANTHER" id="PTHR13789">
    <property type="entry name" value="MONOOXYGENASE"/>
    <property type="match status" value="1"/>
</dbReference>
<dbReference type="PANTHER" id="PTHR13789:SF309">
    <property type="entry name" value="PUTATIVE (AFU_ORTHOLOGUE AFUA_6G14510)-RELATED"/>
    <property type="match status" value="1"/>
</dbReference>
<dbReference type="AlphaFoldDB" id="A0A0D7BDP3"/>
<evidence type="ECO:0000256" key="1">
    <source>
        <dbReference type="ARBA" id="ARBA00007992"/>
    </source>
</evidence>
<feature type="domain" description="FAD-binding" evidence="8">
    <location>
        <begin position="4"/>
        <end position="171"/>
    </location>
</feature>
<dbReference type="Gene3D" id="3.50.50.60">
    <property type="entry name" value="FAD/NAD(P)-binding domain"/>
    <property type="match status" value="1"/>
</dbReference>
<dbReference type="STRING" id="1314674.A0A0D7BDP3"/>
<dbReference type="GO" id="GO:0071949">
    <property type="term" value="F:FAD binding"/>
    <property type="evidence" value="ECO:0007669"/>
    <property type="project" value="InterPro"/>
</dbReference>
<proteinExistence type="inferred from homology"/>
<accession>A0A0D7BDP3</accession>
<evidence type="ECO:0000313" key="9">
    <source>
        <dbReference type="EMBL" id="KIY68320.1"/>
    </source>
</evidence>
<dbReference type="EMBL" id="KN880505">
    <property type="protein sequence ID" value="KIY68320.1"/>
    <property type="molecule type" value="Genomic_DNA"/>
</dbReference>
<evidence type="ECO:0000256" key="5">
    <source>
        <dbReference type="ARBA" id="ARBA00023033"/>
    </source>
</evidence>
<evidence type="ECO:0000259" key="8">
    <source>
        <dbReference type="Pfam" id="PF01494"/>
    </source>
</evidence>
<dbReference type="InterPro" id="IPR050493">
    <property type="entry name" value="FAD-dep_Monooxygenase_BioMet"/>
</dbReference>
<evidence type="ECO:0000256" key="4">
    <source>
        <dbReference type="ARBA" id="ARBA00023002"/>
    </source>
</evidence>
<evidence type="ECO:0000256" key="2">
    <source>
        <dbReference type="ARBA" id="ARBA00022630"/>
    </source>
</evidence>
<dbReference type="OrthoDB" id="5428495at2759"/>
<evidence type="ECO:0000256" key="7">
    <source>
        <dbReference type="SAM" id="SignalP"/>
    </source>
</evidence>
<dbReference type="PRINTS" id="PR00420">
    <property type="entry name" value="RNGMNOXGNASE"/>
</dbReference>
<dbReference type="SUPFAM" id="SSF51905">
    <property type="entry name" value="FAD/NAD(P)-binding domain"/>
    <property type="match status" value="1"/>
</dbReference>
<keyword evidence="5" id="KW-0503">Monooxygenase</keyword>
<gene>
    <name evidence="9" type="ORF">CYLTODRAFT_421735</name>
</gene>
<feature type="chain" id="PRO_5002317304" evidence="7">
    <location>
        <begin position="17"/>
        <end position="484"/>
    </location>
</feature>
<feature type="region of interest" description="Disordered" evidence="6">
    <location>
        <begin position="179"/>
        <end position="208"/>
    </location>
</feature>
<evidence type="ECO:0000256" key="6">
    <source>
        <dbReference type="SAM" id="MobiDB-lite"/>
    </source>
</evidence>
<evidence type="ECO:0000313" key="10">
    <source>
        <dbReference type="Proteomes" id="UP000054007"/>
    </source>
</evidence>
<keyword evidence="10" id="KW-1185">Reference proteome</keyword>
<keyword evidence="7" id="KW-0732">Signal</keyword>
<dbReference type="GO" id="GO:0004497">
    <property type="term" value="F:monooxygenase activity"/>
    <property type="evidence" value="ECO:0007669"/>
    <property type="project" value="UniProtKB-KW"/>
</dbReference>
<keyword evidence="2" id="KW-0285">Flavoprotein</keyword>
<keyword evidence="4" id="KW-0560">Oxidoreductase</keyword>
<dbReference type="Proteomes" id="UP000054007">
    <property type="component" value="Unassembled WGS sequence"/>
</dbReference>
<comment type="similarity">
    <text evidence="1">Belongs to the paxM FAD-dependent monooxygenase family.</text>
</comment>
<reference evidence="9 10" key="1">
    <citation type="journal article" date="2015" name="Fungal Genet. Biol.">
        <title>Evolution of novel wood decay mechanisms in Agaricales revealed by the genome sequences of Fistulina hepatica and Cylindrobasidium torrendii.</title>
        <authorList>
            <person name="Floudas D."/>
            <person name="Held B.W."/>
            <person name="Riley R."/>
            <person name="Nagy L.G."/>
            <person name="Koehler G."/>
            <person name="Ransdell A.S."/>
            <person name="Younus H."/>
            <person name="Chow J."/>
            <person name="Chiniquy J."/>
            <person name="Lipzen A."/>
            <person name="Tritt A."/>
            <person name="Sun H."/>
            <person name="Haridas S."/>
            <person name="LaButti K."/>
            <person name="Ohm R.A."/>
            <person name="Kues U."/>
            <person name="Blanchette R.A."/>
            <person name="Grigoriev I.V."/>
            <person name="Minto R.E."/>
            <person name="Hibbett D.S."/>
        </authorList>
    </citation>
    <scope>NUCLEOTIDE SEQUENCE [LARGE SCALE GENOMIC DNA]</scope>
    <source>
        <strain evidence="9 10">FP15055 ss-10</strain>
    </source>
</reference>
<feature type="signal peptide" evidence="7">
    <location>
        <begin position="1"/>
        <end position="16"/>
    </location>
</feature>
<sequence>MHFIVVGASVAGLATGLTLARAGHSVTIVEADSQDDCENRPLIGGAGLLPNATRLLLAYPGGKEHLEKHGTKINEVRFCDIDTNGTKGRIVFDPQIIQDLGAAYYLIPHHALTSFLRTQCRNFGGKIRYDFPVKKIETSRVEAAVVEGANGERLECDIIIGADGITSTVREFMLNQAAETQPCDDEDEDDDSDDDDGSSTFSASHLPGQYFPEVVGGVSMIPVEKLEADPELRHLLDTKSMDAYTGPGFCLIMGKHGPYYMFDLVCPRRARPGEKNMPWRKSVPAKEFFAPYIPKDNKMLQRLLALTDNAQVIVQSITPMPSFIDRNSRIILVGTAAHCVPVLDTHSTSLPLEDSFTLGRLIEKMPSLVSSSKLVLQGTTTEAEVRRAEVATLLRGYNEVRAPRSLQLAEADMKALGLTALFPGPIKDVFSKILEASLTAIPGEGILDQDEVGSMWADWVFQANYDALDAVDEWWLLYGKFAAA</sequence>
<name>A0A0D7BDP3_9AGAR</name>
<organism evidence="9 10">
    <name type="scientific">Cylindrobasidium torrendii FP15055 ss-10</name>
    <dbReference type="NCBI Taxonomy" id="1314674"/>
    <lineage>
        <taxon>Eukaryota</taxon>
        <taxon>Fungi</taxon>
        <taxon>Dikarya</taxon>
        <taxon>Basidiomycota</taxon>
        <taxon>Agaricomycotina</taxon>
        <taxon>Agaricomycetes</taxon>
        <taxon>Agaricomycetidae</taxon>
        <taxon>Agaricales</taxon>
        <taxon>Marasmiineae</taxon>
        <taxon>Physalacriaceae</taxon>
        <taxon>Cylindrobasidium</taxon>
    </lineage>
</organism>
<dbReference type="InterPro" id="IPR002938">
    <property type="entry name" value="FAD-bd"/>
</dbReference>
<dbReference type="Pfam" id="PF01494">
    <property type="entry name" value="FAD_binding_3"/>
    <property type="match status" value="1"/>
</dbReference>
<keyword evidence="3" id="KW-0274">FAD</keyword>
<dbReference type="InterPro" id="IPR036188">
    <property type="entry name" value="FAD/NAD-bd_sf"/>
</dbReference>
<evidence type="ECO:0000256" key="3">
    <source>
        <dbReference type="ARBA" id="ARBA00022827"/>
    </source>
</evidence>
<protein>
    <submittedName>
        <fullName evidence="9">FAD/NAD(P)-binding domain-containing protein</fullName>
    </submittedName>
</protein>